<proteinExistence type="predicted"/>
<dbReference type="KEGG" id="aqt:FN924_05340"/>
<sequence>MISFAVILILFLLFIILYSRTFPISGIPCIDLNREANVSKKVMVDIRDYNVSSNDVIHGSISIPLAYLKRHHHEIPKEEVHVIASDKIERNLGVRVLRSKGFKVIGYTLTDCGCAEK</sequence>
<dbReference type="OrthoDB" id="2967651at2"/>
<evidence type="ECO:0000313" key="2">
    <source>
        <dbReference type="Proteomes" id="UP000315215"/>
    </source>
</evidence>
<protein>
    <submittedName>
        <fullName evidence="1">Sulfurtransferase</fullName>
    </submittedName>
</protein>
<dbReference type="Gene3D" id="3.40.250.10">
    <property type="entry name" value="Rhodanese-like domain"/>
    <property type="match status" value="1"/>
</dbReference>
<reference evidence="1 2" key="1">
    <citation type="submission" date="2019-07" db="EMBL/GenBank/DDBJ databases">
        <authorList>
            <person name="Li J."/>
        </authorList>
    </citation>
    <scope>NUCLEOTIDE SEQUENCE [LARGE SCALE GENOMIC DNA]</scope>
    <source>
        <strain evidence="1 2">TKL69</strain>
    </source>
</reference>
<dbReference type="AlphaFoldDB" id="A0A516KE21"/>
<gene>
    <name evidence="1" type="ORF">FN924_05340</name>
</gene>
<dbReference type="SUPFAM" id="SSF52821">
    <property type="entry name" value="Rhodanese/Cell cycle control phosphatase"/>
    <property type="match status" value="1"/>
</dbReference>
<name>A0A516KE21_9BACI</name>
<keyword evidence="1" id="KW-0808">Transferase</keyword>
<dbReference type="Proteomes" id="UP000315215">
    <property type="component" value="Chromosome"/>
</dbReference>
<evidence type="ECO:0000313" key="1">
    <source>
        <dbReference type="EMBL" id="QDP39651.1"/>
    </source>
</evidence>
<keyword evidence="2" id="KW-1185">Reference proteome</keyword>
<dbReference type="GO" id="GO:0016740">
    <property type="term" value="F:transferase activity"/>
    <property type="evidence" value="ECO:0007669"/>
    <property type="project" value="UniProtKB-KW"/>
</dbReference>
<organism evidence="1 2">
    <name type="scientific">Radiobacillus deserti</name>
    <dbReference type="NCBI Taxonomy" id="2594883"/>
    <lineage>
        <taxon>Bacteria</taxon>
        <taxon>Bacillati</taxon>
        <taxon>Bacillota</taxon>
        <taxon>Bacilli</taxon>
        <taxon>Bacillales</taxon>
        <taxon>Bacillaceae</taxon>
        <taxon>Radiobacillus</taxon>
    </lineage>
</organism>
<accession>A0A516KE21</accession>
<dbReference type="EMBL" id="CP041666">
    <property type="protein sequence ID" value="QDP39651.1"/>
    <property type="molecule type" value="Genomic_DNA"/>
</dbReference>
<dbReference type="InterPro" id="IPR036873">
    <property type="entry name" value="Rhodanese-like_dom_sf"/>
</dbReference>